<dbReference type="AlphaFoldDB" id="A0A5J9VY74"/>
<evidence type="ECO:0000313" key="2">
    <source>
        <dbReference type="EMBL" id="TVU40587.1"/>
    </source>
</evidence>
<protein>
    <submittedName>
        <fullName evidence="2">Uncharacterized protein</fullName>
    </submittedName>
</protein>
<gene>
    <name evidence="2" type="ORF">EJB05_14054</name>
</gene>
<reference evidence="2 3" key="1">
    <citation type="journal article" date="2019" name="Sci. Rep.">
        <title>A high-quality genome of Eragrostis curvula grass provides insights into Poaceae evolution and supports new strategies to enhance forage quality.</title>
        <authorList>
            <person name="Carballo J."/>
            <person name="Santos B.A.C.M."/>
            <person name="Zappacosta D."/>
            <person name="Garbus I."/>
            <person name="Selva J.P."/>
            <person name="Gallo C.A."/>
            <person name="Diaz A."/>
            <person name="Albertini E."/>
            <person name="Caccamo M."/>
            <person name="Echenique V."/>
        </authorList>
    </citation>
    <scope>NUCLEOTIDE SEQUENCE [LARGE SCALE GENOMIC DNA]</scope>
    <source>
        <strain evidence="3">cv. Victoria</strain>
        <tissue evidence="2">Leaf</tissue>
    </source>
</reference>
<sequence>MDTKTAPAWTQPRCGRGDRQPDPRVLSTTTVPLHGKKRCERGEEGGVQRWRSCPPPAVSRSLSEAVASPTPKLLAD</sequence>
<dbReference type="EMBL" id="RWGY01000007">
    <property type="protein sequence ID" value="TVU40587.1"/>
    <property type="molecule type" value="Genomic_DNA"/>
</dbReference>
<proteinExistence type="predicted"/>
<keyword evidence="3" id="KW-1185">Reference proteome</keyword>
<feature type="non-terminal residue" evidence="2">
    <location>
        <position position="1"/>
    </location>
</feature>
<evidence type="ECO:0000313" key="3">
    <source>
        <dbReference type="Proteomes" id="UP000324897"/>
    </source>
</evidence>
<comment type="caution">
    <text evidence="2">The sequence shown here is derived from an EMBL/GenBank/DDBJ whole genome shotgun (WGS) entry which is preliminary data.</text>
</comment>
<dbReference type="Gramene" id="TVU40587">
    <property type="protein sequence ID" value="TVU40587"/>
    <property type="gene ID" value="EJB05_14054"/>
</dbReference>
<name>A0A5J9VY74_9POAL</name>
<evidence type="ECO:0000256" key="1">
    <source>
        <dbReference type="SAM" id="MobiDB-lite"/>
    </source>
</evidence>
<feature type="region of interest" description="Disordered" evidence="1">
    <location>
        <begin position="1"/>
        <end position="76"/>
    </location>
</feature>
<dbReference type="Proteomes" id="UP000324897">
    <property type="component" value="Chromosome 4"/>
</dbReference>
<organism evidence="2 3">
    <name type="scientific">Eragrostis curvula</name>
    <name type="common">weeping love grass</name>
    <dbReference type="NCBI Taxonomy" id="38414"/>
    <lineage>
        <taxon>Eukaryota</taxon>
        <taxon>Viridiplantae</taxon>
        <taxon>Streptophyta</taxon>
        <taxon>Embryophyta</taxon>
        <taxon>Tracheophyta</taxon>
        <taxon>Spermatophyta</taxon>
        <taxon>Magnoliopsida</taxon>
        <taxon>Liliopsida</taxon>
        <taxon>Poales</taxon>
        <taxon>Poaceae</taxon>
        <taxon>PACMAD clade</taxon>
        <taxon>Chloridoideae</taxon>
        <taxon>Eragrostideae</taxon>
        <taxon>Eragrostidinae</taxon>
        <taxon>Eragrostis</taxon>
    </lineage>
</organism>
<accession>A0A5J9VY74</accession>